<sequence length="176" mass="19359">MQPNTLICLSLLLLASLLNGVQGDDKMPATEVKRCSGNKPFPLEVRVSGCVVPPCDVIKGTVQTFEIDFAVDKYITSATTLVRATTLGIITVPYELPEDVAAVCPNLMYGAYCPLYPTEDVTYKFEFPIGEYPEIGVKIEIYLVDQDRDIATCFVCDIKVKKGSAGSQVYELNYLN</sequence>
<feature type="domain" description="MD-2-related lipid-recognition" evidence="7">
    <location>
        <begin position="32"/>
        <end position="158"/>
    </location>
</feature>
<evidence type="ECO:0000256" key="1">
    <source>
        <dbReference type="ARBA" id="ARBA00004613"/>
    </source>
</evidence>
<gene>
    <name evidence="8" type="primary">Dvir\GJ10723</name>
    <name evidence="8" type="ORF">Dvir_GJ10723</name>
</gene>
<dbReference type="InterPro" id="IPR014756">
    <property type="entry name" value="Ig_E-set"/>
</dbReference>
<accession>B4M683</accession>
<evidence type="ECO:0000256" key="4">
    <source>
        <dbReference type="ARBA" id="ARBA00022729"/>
    </source>
</evidence>
<keyword evidence="4 6" id="KW-0732">Signal</keyword>
<dbReference type="OrthoDB" id="6489092at2759"/>
<feature type="chain" id="PRO_5002817333" description="MD-2-related lipid-recognition domain-containing protein" evidence="6">
    <location>
        <begin position="24"/>
        <end position="176"/>
    </location>
</feature>
<dbReference type="Pfam" id="PF02221">
    <property type="entry name" value="E1_DerP2_DerF2"/>
    <property type="match status" value="1"/>
</dbReference>
<organism evidence="8 9">
    <name type="scientific">Drosophila virilis</name>
    <name type="common">Fruit fly</name>
    <dbReference type="NCBI Taxonomy" id="7244"/>
    <lineage>
        <taxon>Eukaryota</taxon>
        <taxon>Metazoa</taxon>
        <taxon>Ecdysozoa</taxon>
        <taxon>Arthropoda</taxon>
        <taxon>Hexapoda</taxon>
        <taxon>Insecta</taxon>
        <taxon>Pterygota</taxon>
        <taxon>Neoptera</taxon>
        <taxon>Endopterygota</taxon>
        <taxon>Diptera</taxon>
        <taxon>Brachycera</taxon>
        <taxon>Muscomorpha</taxon>
        <taxon>Ephydroidea</taxon>
        <taxon>Drosophilidae</taxon>
        <taxon>Drosophila</taxon>
    </lineage>
</organism>
<dbReference type="SUPFAM" id="SSF81296">
    <property type="entry name" value="E set domains"/>
    <property type="match status" value="1"/>
</dbReference>
<dbReference type="OMA" id="IATCFVC"/>
<dbReference type="InterPro" id="IPR039670">
    <property type="entry name" value="NPC2-like"/>
</dbReference>
<dbReference type="CDD" id="cd00916">
    <property type="entry name" value="Npc2_like"/>
    <property type="match status" value="1"/>
</dbReference>
<dbReference type="HOGENOM" id="CLU_109192_4_1_1"/>
<dbReference type="PANTHER" id="PTHR11306:SF36">
    <property type="entry name" value="NIEMANN-PICK TYPE C-2C-RELATED"/>
    <property type="match status" value="1"/>
</dbReference>
<dbReference type="GO" id="GO:0005576">
    <property type="term" value="C:extracellular region"/>
    <property type="evidence" value="ECO:0007669"/>
    <property type="project" value="UniProtKB-SubCell"/>
</dbReference>
<dbReference type="KEGG" id="dvi:6632724"/>
<dbReference type="AlphaFoldDB" id="B4M683"/>
<evidence type="ECO:0000313" key="9">
    <source>
        <dbReference type="Proteomes" id="UP000008792"/>
    </source>
</evidence>
<keyword evidence="3" id="KW-0964">Secreted</keyword>
<name>B4M683_DROVI</name>
<comment type="similarity">
    <text evidence="2">Belongs to the NPC2 family.</text>
</comment>
<evidence type="ECO:0000313" key="8">
    <source>
        <dbReference type="EMBL" id="EDW59159.1"/>
    </source>
</evidence>
<dbReference type="SMR" id="B4M683"/>
<dbReference type="eggNOG" id="KOG4063">
    <property type="taxonomic scope" value="Eukaryota"/>
</dbReference>
<dbReference type="GO" id="GO:0032934">
    <property type="term" value="F:sterol binding"/>
    <property type="evidence" value="ECO:0007669"/>
    <property type="project" value="InterPro"/>
</dbReference>
<dbReference type="GO" id="GO:0032367">
    <property type="term" value="P:intracellular cholesterol transport"/>
    <property type="evidence" value="ECO:0007669"/>
    <property type="project" value="InterPro"/>
</dbReference>
<evidence type="ECO:0000259" key="7">
    <source>
        <dbReference type="SMART" id="SM00737"/>
    </source>
</evidence>
<keyword evidence="5" id="KW-1015">Disulfide bond</keyword>
<dbReference type="InterPro" id="IPR033916">
    <property type="entry name" value="ML_Npc2-like"/>
</dbReference>
<dbReference type="Proteomes" id="UP000008792">
    <property type="component" value="Unassembled WGS sequence"/>
</dbReference>
<protein>
    <recommendedName>
        <fullName evidence="7">MD-2-related lipid-recognition domain-containing protein</fullName>
    </recommendedName>
</protein>
<dbReference type="STRING" id="7244.B4M683"/>
<reference evidence="8 9" key="1">
    <citation type="journal article" date="2007" name="Nature">
        <title>Evolution of genes and genomes on the Drosophila phylogeny.</title>
        <authorList>
            <consortium name="Drosophila 12 Genomes Consortium"/>
            <person name="Clark A.G."/>
            <person name="Eisen M.B."/>
            <person name="Smith D.R."/>
            <person name="Bergman C.M."/>
            <person name="Oliver B."/>
            <person name="Markow T.A."/>
            <person name="Kaufman T.C."/>
            <person name="Kellis M."/>
            <person name="Gelbart W."/>
            <person name="Iyer V.N."/>
            <person name="Pollard D.A."/>
            <person name="Sackton T.B."/>
            <person name="Larracuente A.M."/>
            <person name="Singh N.D."/>
            <person name="Abad J.P."/>
            <person name="Abt D.N."/>
            <person name="Adryan B."/>
            <person name="Aguade M."/>
            <person name="Akashi H."/>
            <person name="Anderson W.W."/>
            <person name="Aquadro C.F."/>
            <person name="Ardell D.H."/>
            <person name="Arguello R."/>
            <person name="Artieri C.G."/>
            <person name="Barbash D.A."/>
            <person name="Barker D."/>
            <person name="Barsanti P."/>
            <person name="Batterham P."/>
            <person name="Batzoglou S."/>
            <person name="Begun D."/>
            <person name="Bhutkar A."/>
            <person name="Blanco E."/>
            <person name="Bosak S.A."/>
            <person name="Bradley R.K."/>
            <person name="Brand A.D."/>
            <person name="Brent M.R."/>
            <person name="Brooks A.N."/>
            <person name="Brown R.H."/>
            <person name="Butlin R.K."/>
            <person name="Caggese C."/>
            <person name="Calvi B.R."/>
            <person name="Bernardo de Carvalho A."/>
            <person name="Caspi A."/>
            <person name="Castrezana S."/>
            <person name="Celniker S.E."/>
            <person name="Chang J.L."/>
            <person name="Chapple C."/>
            <person name="Chatterji S."/>
            <person name="Chinwalla A."/>
            <person name="Civetta A."/>
            <person name="Clifton S.W."/>
            <person name="Comeron J.M."/>
            <person name="Costello J.C."/>
            <person name="Coyne J.A."/>
            <person name="Daub J."/>
            <person name="David R.G."/>
            <person name="Delcher A.L."/>
            <person name="Delehaunty K."/>
            <person name="Do C.B."/>
            <person name="Ebling H."/>
            <person name="Edwards K."/>
            <person name="Eickbush T."/>
            <person name="Evans J.D."/>
            <person name="Filipski A."/>
            <person name="Findeiss S."/>
            <person name="Freyhult E."/>
            <person name="Fulton L."/>
            <person name="Fulton R."/>
            <person name="Garcia A.C."/>
            <person name="Gardiner A."/>
            <person name="Garfield D.A."/>
            <person name="Garvin B.E."/>
            <person name="Gibson G."/>
            <person name="Gilbert D."/>
            <person name="Gnerre S."/>
            <person name="Godfrey J."/>
            <person name="Good R."/>
            <person name="Gotea V."/>
            <person name="Gravely B."/>
            <person name="Greenberg A.J."/>
            <person name="Griffiths-Jones S."/>
            <person name="Gross S."/>
            <person name="Guigo R."/>
            <person name="Gustafson E.A."/>
            <person name="Haerty W."/>
            <person name="Hahn M.W."/>
            <person name="Halligan D.L."/>
            <person name="Halpern A.L."/>
            <person name="Halter G.M."/>
            <person name="Han M.V."/>
            <person name="Heger A."/>
            <person name="Hillier L."/>
            <person name="Hinrichs A.S."/>
            <person name="Holmes I."/>
            <person name="Hoskins R.A."/>
            <person name="Hubisz M.J."/>
            <person name="Hultmark D."/>
            <person name="Huntley M.A."/>
            <person name="Jaffe D.B."/>
            <person name="Jagadeeshan S."/>
            <person name="Jeck W.R."/>
            <person name="Johnson J."/>
            <person name="Jones C.D."/>
            <person name="Jordan W.C."/>
            <person name="Karpen G.H."/>
            <person name="Kataoka E."/>
            <person name="Keightley P.D."/>
            <person name="Kheradpour P."/>
            <person name="Kirkness E.F."/>
            <person name="Koerich L.B."/>
            <person name="Kristiansen K."/>
            <person name="Kudrna D."/>
            <person name="Kulathinal R.J."/>
            <person name="Kumar S."/>
            <person name="Kwok R."/>
            <person name="Lander E."/>
            <person name="Langley C.H."/>
            <person name="Lapoint R."/>
            <person name="Lazzaro B.P."/>
            <person name="Lee S.J."/>
            <person name="Levesque L."/>
            <person name="Li R."/>
            <person name="Lin C.F."/>
            <person name="Lin M.F."/>
            <person name="Lindblad-Toh K."/>
            <person name="Llopart A."/>
            <person name="Long M."/>
            <person name="Low L."/>
            <person name="Lozovsky E."/>
            <person name="Lu J."/>
            <person name="Luo M."/>
            <person name="Machado C.A."/>
            <person name="Makalowski W."/>
            <person name="Marzo M."/>
            <person name="Matsuda M."/>
            <person name="Matzkin L."/>
            <person name="McAllister B."/>
            <person name="McBride C.S."/>
            <person name="McKernan B."/>
            <person name="McKernan K."/>
            <person name="Mendez-Lago M."/>
            <person name="Minx P."/>
            <person name="Mollenhauer M.U."/>
            <person name="Montooth K."/>
            <person name="Mount S.M."/>
            <person name="Mu X."/>
            <person name="Myers E."/>
            <person name="Negre B."/>
            <person name="Newfeld S."/>
            <person name="Nielsen R."/>
            <person name="Noor M.A."/>
            <person name="O'Grady P."/>
            <person name="Pachter L."/>
            <person name="Papaceit M."/>
            <person name="Parisi M.J."/>
            <person name="Parisi M."/>
            <person name="Parts L."/>
            <person name="Pedersen J.S."/>
            <person name="Pesole G."/>
            <person name="Phillippy A.M."/>
            <person name="Ponting C.P."/>
            <person name="Pop M."/>
            <person name="Porcelli D."/>
            <person name="Powell J.R."/>
            <person name="Prohaska S."/>
            <person name="Pruitt K."/>
            <person name="Puig M."/>
            <person name="Quesneville H."/>
            <person name="Ram K.R."/>
            <person name="Rand D."/>
            <person name="Rasmussen M.D."/>
            <person name="Reed L.K."/>
            <person name="Reenan R."/>
            <person name="Reily A."/>
            <person name="Remington K.A."/>
            <person name="Rieger T.T."/>
            <person name="Ritchie M.G."/>
            <person name="Robin C."/>
            <person name="Rogers Y.H."/>
            <person name="Rohde C."/>
            <person name="Rozas J."/>
            <person name="Rubenfield M.J."/>
            <person name="Ruiz A."/>
            <person name="Russo S."/>
            <person name="Salzberg S.L."/>
            <person name="Sanchez-Gracia A."/>
            <person name="Saranga D.J."/>
            <person name="Sato H."/>
            <person name="Schaeffer S.W."/>
            <person name="Schatz M.C."/>
            <person name="Schlenke T."/>
            <person name="Schwartz R."/>
            <person name="Segarra C."/>
            <person name="Singh R.S."/>
            <person name="Sirot L."/>
            <person name="Sirota M."/>
            <person name="Sisneros N.B."/>
            <person name="Smith C.D."/>
            <person name="Smith T.F."/>
            <person name="Spieth J."/>
            <person name="Stage D.E."/>
            <person name="Stark A."/>
            <person name="Stephan W."/>
            <person name="Strausberg R.L."/>
            <person name="Strempel S."/>
            <person name="Sturgill D."/>
            <person name="Sutton G."/>
            <person name="Sutton G.G."/>
            <person name="Tao W."/>
            <person name="Teichmann S."/>
            <person name="Tobari Y.N."/>
            <person name="Tomimura Y."/>
            <person name="Tsolas J.M."/>
            <person name="Valente V.L."/>
            <person name="Venter E."/>
            <person name="Venter J.C."/>
            <person name="Vicario S."/>
            <person name="Vieira F.G."/>
            <person name="Vilella A.J."/>
            <person name="Villasante A."/>
            <person name="Walenz B."/>
            <person name="Wang J."/>
            <person name="Wasserman M."/>
            <person name="Watts T."/>
            <person name="Wilson D."/>
            <person name="Wilson R.K."/>
            <person name="Wing R.A."/>
            <person name="Wolfner M.F."/>
            <person name="Wong A."/>
            <person name="Wong G.K."/>
            <person name="Wu C.I."/>
            <person name="Wu G."/>
            <person name="Yamamoto D."/>
            <person name="Yang H.P."/>
            <person name="Yang S.P."/>
            <person name="Yorke J.A."/>
            <person name="Yoshida K."/>
            <person name="Zdobnov E."/>
            <person name="Zhang P."/>
            <person name="Zhang Y."/>
            <person name="Zimin A.V."/>
            <person name="Baldwin J."/>
            <person name="Abdouelleil A."/>
            <person name="Abdulkadir J."/>
            <person name="Abebe A."/>
            <person name="Abera B."/>
            <person name="Abreu J."/>
            <person name="Acer S.C."/>
            <person name="Aftuck L."/>
            <person name="Alexander A."/>
            <person name="An P."/>
            <person name="Anderson E."/>
            <person name="Anderson S."/>
            <person name="Arachi H."/>
            <person name="Azer M."/>
            <person name="Bachantsang P."/>
            <person name="Barry A."/>
            <person name="Bayul T."/>
            <person name="Berlin A."/>
            <person name="Bessette D."/>
            <person name="Bloom T."/>
            <person name="Blye J."/>
            <person name="Boguslavskiy L."/>
            <person name="Bonnet C."/>
            <person name="Boukhgalter B."/>
            <person name="Bourzgui I."/>
            <person name="Brown A."/>
            <person name="Cahill P."/>
            <person name="Channer S."/>
            <person name="Cheshatsang Y."/>
            <person name="Chuda L."/>
            <person name="Citroen M."/>
            <person name="Collymore A."/>
            <person name="Cooke P."/>
            <person name="Costello M."/>
            <person name="D'Aco K."/>
            <person name="Daza R."/>
            <person name="De Haan G."/>
            <person name="DeGray S."/>
            <person name="DeMaso C."/>
            <person name="Dhargay N."/>
            <person name="Dooley K."/>
            <person name="Dooley E."/>
            <person name="Doricent M."/>
            <person name="Dorje P."/>
            <person name="Dorjee K."/>
            <person name="Dupes A."/>
            <person name="Elong R."/>
            <person name="Falk J."/>
            <person name="Farina A."/>
            <person name="Faro S."/>
            <person name="Ferguson D."/>
            <person name="Fisher S."/>
            <person name="Foley C.D."/>
            <person name="Franke A."/>
            <person name="Friedrich D."/>
            <person name="Gadbois L."/>
            <person name="Gearin G."/>
            <person name="Gearin C.R."/>
            <person name="Giannoukos G."/>
            <person name="Goode T."/>
            <person name="Graham J."/>
            <person name="Grandbois E."/>
            <person name="Grewal S."/>
            <person name="Gyaltsen K."/>
            <person name="Hafez N."/>
            <person name="Hagos B."/>
            <person name="Hall J."/>
            <person name="Henson C."/>
            <person name="Hollinger A."/>
            <person name="Honan T."/>
            <person name="Huard M.D."/>
            <person name="Hughes L."/>
            <person name="Hurhula B."/>
            <person name="Husby M.E."/>
            <person name="Kamat A."/>
            <person name="Kanga B."/>
            <person name="Kashin S."/>
            <person name="Khazanovich D."/>
            <person name="Kisner P."/>
            <person name="Lance K."/>
            <person name="Lara M."/>
            <person name="Lee W."/>
            <person name="Lennon N."/>
            <person name="Letendre F."/>
            <person name="LeVine R."/>
            <person name="Lipovsky A."/>
            <person name="Liu X."/>
            <person name="Liu J."/>
            <person name="Liu S."/>
            <person name="Lokyitsang T."/>
            <person name="Lokyitsang Y."/>
            <person name="Lubonja R."/>
            <person name="Lui A."/>
            <person name="MacDonald P."/>
            <person name="Magnisalis V."/>
            <person name="Maru K."/>
            <person name="Matthews C."/>
            <person name="McCusker W."/>
            <person name="McDonough S."/>
            <person name="Mehta T."/>
            <person name="Meldrim J."/>
            <person name="Meneus L."/>
            <person name="Mihai O."/>
            <person name="Mihalev A."/>
            <person name="Mihova T."/>
            <person name="Mittelman R."/>
            <person name="Mlenga V."/>
            <person name="Montmayeur A."/>
            <person name="Mulrain L."/>
            <person name="Navidi A."/>
            <person name="Naylor J."/>
            <person name="Negash T."/>
            <person name="Nguyen T."/>
            <person name="Nguyen N."/>
            <person name="Nicol R."/>
            <person name="Norbu C."/>
            <person name="Norbu N."/>
            <person name="Novod N."/>
            <person name="O'Neill B."/>
            <person name="Osman S."/>
            <person name="Markiewicz E."/>
            <person name="Oyono O.L."/>
            <person name="Patti C."/>
            <person name="Phunkhang P."/>
            <person name="Pierre F."/>
            <person name="Priest M."/>
            <person name="Raghuraman S."/>
            <person name="Rege F."/>
            <person name="Reyes R."/>
            <person name="Rise C."/>
            <person name="Rogov P."/>
            <person name="Ross K."/>
            <person name="Ryan E."/>
            <person name="Settipalli S."/>
            <person name="Shea T."/>
            <person name="Sherpa N."/>
            <person name="Shi L."/>
            <person name="Shih D."/>
            <person name="Sparrow T."/>
            <person name="Spaulding J."/>
            <person name="Stalker J."/>
            <person name="Stange-Thomann N."/>
            <person name="Stavropoulos S."/>
            <person name="Stone C."/>
            <person name="Strader C."/>
            <person name="Tesfaye S."/>
            <person name="Thomson T."/>
            <person name="Thoulutsang Y."/>
            <person name="Thoulutsang D."/>
            <person name="Topham K."/>
            <person name="Topping I."/>
            <person name="Tsamla T."/>
            <person name="Vassiliev H."/>
            <person name="Vo A."/>
            <person name="Wangchuk T."/>
            <person name="Wangdi T."/>
            <person name="Weiand M."/>
            <person name="Wilkinson J."/>
            <person name="Wilson A."/>
            <person name="Yadav S."/>
            <person name="Young G."/>
            <person name="Yu Q."/>
            <person name="Zembek L."/>
            <person name="Zhong D."/>
            <person name="Zimmer A."/>
            <person name="Zwirko Z."/>
            <person name="Jaffe D.B."/>
            <person name="Alvarez P."/>
            <person name="Brockman W."/>
            <person name="Butler J."/>
            <person name="Chin C."/>
            <person name="Gnerre S."/>
            <person name="Grabherr M."/>
            <person name="Kleber M."/>
            <person name="Mauceli E."/>
            <person name="MacCallum I."/>
        </authorList>
    </citation>
    <scope>NUCLEOTIDE SEQUENCE [LARGE SCALE GENOMIC DNA]</scope>
    <source>
        <strain evidence="9">Tucson 15010-1051.87</strain>
    </source>
</reference>
<keyword evidence="9" id="KW-1185">Reference proteome</keyword>
<evidence type="ECO:0000256" key="5">
    <source>
        <dbReference type="ARBA" id="ARBA00023157"/>
    </source>
</evidence>
<dbReference type="SMART" id="SM00737">
    <property type="entry name" value="ML"/>
    <property type="match status" value="1"/>
</dbReference>
<dbReference type="PANTHER" id="PTHR11306">
    <property type="entry name" value="NIEMANN PICK TYPE C2 PROTEIN NPC2-RELATED"/>
    <property type="match status" value="1"/>
</dbReference>
<evidence type="ECO:0000256" key="6">
    <source>
        <dbReference type="SAM" id="SignalP"/>
    </source>
</evidence>
<dbReference type="Gene3D" id="2.60.40.770">
    <property type="match status" value="1"/>
</dbReference>
<evidence type="ECO:0000256" key="2">
    <source>
        <dbReference type="ARBA" id="ARBA00006370"/>
    </source>
</evidence>
<dbReference type="EMBL" id="CH940652">
    <property type="protein sequence ID" value="EDW59159.1"/>
    <property type="molecule type" value="Genomic_DNA"/>
</dbReference>
<proteinExistence type="inferred from homology"/>
<dbReference type="FunFam" id="2.60.40.770:FF:000001">
    <property type="entry name" value="NPC intracellular cholesterol transporter 2"/>
    <property type="match status" value="1"/>
</dbReference>
<feature type="signal peptide" evidence="6">
    <location>
        <begin position="1"/>
        <end position="23"/>
    </location>
</feature>
<dbReference type="InParanoid" id="B4M683"/>
<dbReference type="InterPro" id="IPR003172">
    <property type="entry name" value="ML_dom"/>
</dbReference>
<comment type="subcellular location">
    <subcellularLocation>
        <location evidence="1">Secreted</location>
    </subcellularLocation>
</comment>
<evidence type="ECO:0000256" key="3">
    <source>
        <dbReference type="ARBA" id="ARBA00022525"/>
    </source>
</evidence>
<dbReference type="PhylomeDB" id="B4M683"/>